<keyword evidence="2" id="KW-0560">Oxidoreductase</keyword>
<organism evidence="2 3">
    <name type="scientific">Cucurbita argyrosperma subsp. sororia</name>
    <dbReference type="NCBI Taxonomy" id="37648"/>
    <lineage>
        <taxon>Eukaryota</taxon>
        <taxon>Viridiplantae</taxon>
        <taxon>Streptophyta</taxon>
        <taxon>Embryophyta</taxon>
        <taxon>Tracheophyta</taxon>
        <taxon>Spermatophyta</taxon>
        <taxon>Magnoliopsida</taxon>
        <taxon>eudicotyledons</taxon>
        <taxon>Gunneridae</taxon>
        <taxon>Pentapetalae</taxon>
        <taxon>rosids</taxon>
        <taxon>fabids</taxon>
        <taxon>Cucurbitales</taxon>
        <taxon>Cucurbitaceae</taxon>
        <taxon>Cucurbiteae</taxon>
        <taxon>Cucurbita</taxon>
    </lineage>
</organism>
<accession>A0AAV6MQ91</accession>
<evidence type="ECO:0000259" key="1">
    <source>
        <dbReference type="Pfam" id="PF01494"/>
    </source>
</evidence>
<dbReference type="PANTHER" id="PTHR47469">
    <property type="entry name" value="MONOOXYGENASE-LIKE"/>
    <property type="match status" value="1"/>
</dbReference>
<dbReference type="EMBL" id="JAGKQH010000012">
    <property type="protein sequence ID" value="KAG6585450.1"/>
    <property type="molecule type" value="Genomic_DNA"/>
</dbReference>
<dbReference type="GO" id="GO:0071949">
    <property type="term" value="F:FAD binding"/>
    <property type="evidence" value="ECO:0007669"/>
    <property type="project" value="InterPro"/>
</dbReference>
<comment type="caution">
    <text evidence="2">The sequence shown here is derived from an EMBL/GenBank/DDBJ whole genome shotgun (WGS) entry which is preliminary data.</text>
</comment>
<feature type="non-terminal residue" evidence="2">
    <location>
        <position position="1"/>
    </location>
</feature>
<keyword evidence="3" id="KW-1185">Reference proteome</keyword>
<sequence>MKILSSQNSSLAPKSTNKAMLQKKQKPKALIVGGSIAGISCAHTLIKAGWEVQVLDKTTTPPTGCSTGAGLGLDTLSQRLIQSWLSRPELLVESTSPLGTEQNRAIGGESKTGRILTNDENLNFRAVHWAELHGLLYNELPPDIFLWGHLFLSICTSDDKASVKIVAKVLQTDEIVEIVGDLLVAADGCLSSIRQAFLPSFKLRYSGYYAWRGVFDFSENENSESEINIHKAYPQLGKSLYFDLASGTHMGMFEVPKKKINWIWYVNQPEPQIKGRSMTMKVNEEMVRRLHEQANEIWIPEFANVVRETKDPFINAIYDCDPLEQLVWDNVVLVGEAAHPITPHCGRSTNMSILDAAVLGKCLQKWGAEDLNSALAEYHSLRLPIISEQVLHSRHVGRIKQGLPLLNRQAFDPNVAEENLQELQIRNTPFCDDVPEGIDLS</sequence>
<dbReference type="GO" id="GO:0004497">
    <property type="term" value="F:monooxygenase activity"/>
    <property type="evidence" value="ECO:0007669"/>
    <property type="project" value="UniProtKB-KW"/>
</dbReference>
<proteinExistence type="predicted"/>
<dbReference type="InterPro" id="IPR053212">
    <property type="entry name" value="DHP_3-monooxygenase"/>
</dbReference>
<feature type="domain" description="FAD-binding" evidence="1">
    <location>
        <begin position="158"/>
        <end position="388"/>
    </location>
</feature>
<dbReference type="PANTHER" id="PTHR47469:SF2">
    <property type="entry name" value="OS06G0597600 PROTEIN"/>
    <property type="match status" value="1"/>
</dbReference>
<dbReference type="Proteomes" id="UP000685013">
    <property type="component" value="Chromosome 12"/>
</dbReference>
<dbReference type="InterPro" id="IPR002938">
    <property type="entry name" value="FAD-bd"/>
</dbReference>
<protein>
    <submittedName>
        <fullName evidence="2">Aurachin C monooxygenase/isomerase</fullName>
    </submittedName>
</protein>
<gene>
    <name evidence="2" type="primary">auaG</name>
    <name evidence="2" type="ORF">SDJN03_18183</name>
</gene>
<evidence type="ECO:0000313" key="3">
    <source>
        <dbReference type="Proteomes" id="UP000685013"/>
    </source>
</evidence>
<dbReference type="AlphaFoldDB" id="A0AAV6MQ91"/>
<dbReference type="Pfam" id="PF01494">
    <property type="entry name" value="FAD_binding_3"/>
    <property type="match status" value="1"/>
</dbReference>
<reference evidence="2 3" key="1">
    <citation type="journal article" date="2021" name="Hortic Res">
        <title>The domestication of Cucurbita argyrosperma as revealed by the genome of its wild relative.</title>
        <authorList>
            <person name="Barrera-Redondo J."/>
            <person name="Sanchez-de la Vega G."/>
            <person name="Aguirre-Liguori J.A."/>
            <person name="Castellanos-Morales G."/>
            <person name="Gutierrez-Guerrero Y.T."/>
            <person name="Aguirre-Dugua X."/>
            <person name="Aguirre-Planter E."/>
            <person name="Tenaillon M.I."/>
            <person name="Lira-Saade R."/>
            <person name="Eguiarte L.E."/>
        </authorList>
    </citation>
    <scope>NUCLEOTIDE SEQUENCE [LARGE SCALE GENOMIC DNA]</scope>
    <source>
        <strain evidence="2">JBR-2021</strain>
    </source>
</reference>
<evidence type="ECO:0000313" key="2">
    <source>
        <dbReference type="EMBL" id="KAG6585450.1"/>
    </source>
</evidence>
<keyword evidence="2" id="KW-0503">Monooxygenase</keyword>
<name>A0AAV6MQ91_9ROSI</name>